<name>A0ACD4NKH0_9HYPH</name>
<keyword evidence="2" id="KW-1185">Reference proteome</keyword>
<evidence type="ECO:0000313" key="2">
    <source>
        <dbReference type="Proteomes" id="UP001163223"/>
    </source>
</evidence>
<proteinExistence type="predicted"/>
<evidence type="ECO:0000313" key="1">
    <source>
        <dbReference type="EMBL" id="WAJ27283.1"/>
    </source>
</evidence>
<reference evidence="1" key="1">
    <citation type="submission" date="2022-11" db="EMBL/GenBank/DDBJ databases">
        <title>beta-Carotene-producing bacterium, Jeongeuplla avenae sp. nov., alleviates the salt stress of Arabidopsis seedlings.</title>
        <authorList>
            <person name="Jiang L."/>
            <person name="Lee J."/>
        </authorList>
    </citation>
    <scope>NUCLEOTIDE SEQUENCE</scope>
    <source>
        <strain evidence="1">DY_R2A_6</strain>
    </source>
</reference>
<accession>A0ACD4NKH0</accession>
<sequence>MFEYGPMPPLMFGAMILFLLIGFPVAFSLAAVGLLFGVLGVLNDHFNPSLLAALPFRFYGIISNDLLLAIPFFTFMGAVLERCGLAEDLLEGSGQLFGKVPGGLAYAVVIVGAVLGAITGTVAASVIAMGVVSLPVMMRYGYDKRIATGVIAASGTITQVIPPSLVLIILADQLGRSVGDMYAGAIGPSLLQIALFLLFILGVSIVAPHKVPPLPPEARTKSGRALLWQVAKGMVPSLALIFLVLGTMFMGLATPTEAGAMGSVGAILLAAGHRRLSWPLIRQAMAMTMRLTAMVVFILIGSTVFSLVFQGMDGGHWIEYLLSHIPGGVVGFLIFVNIFIFFIAFFLDFFEIAFIIVPLLAPVADSLGIDLVWFGVLLCVNMQTAFMHPPFGFALFYLRGIAPPTIKSSDIYLGAIPWLGLQLVLVAILILWPQSVTYFLKEEVVVDPSTIQLNVPMPGDAGANPFSTGGGAAPSFGSGAAAPSFGVAPAPSFGGATPAPAPAPGGAAPAGAGQGNALPAPSFGGTPAPSFGATPAPSFGGAAPAPAPLERSAPPVPAPGANALPAPSFGSAPAPSFGAPAQAEQ</sequence>
<dbReference type="Proteomes" id="UP001163223">
    <property type="component" value="Chromosome"/>
</dbReference>
<dbReference type="EMBL" id="CP113520">
    <property type="protein sequence ID" value="WAJ27283.1"/>
    <property type="molecule type" value="Genomic_DNA"/>
</dbReference>
<protein>
    <submittedName>
        <fullName evidence="1">TRAP transporter large permease subunit</fullName>
    </submittedName>
</protein>
<gene>
    <name evidence="1" type="ORF">OXU80_20885</name>
</gene>
<organism evidence="1 2">
    <name type="scientific">Antarcticirhabdus aurantiaca</name>
    <dbReference type="NCBI Taxonomy" id="2606717"/>
    <lineage>
        <taxon>Bacteria</taxon>
        <taxon>Pseudomonadati</taxon>
        <taxon>Pseudomonadota</taxon>
        <taxon>Alphaproteobacteria</taxon>
        <taxon>Hyphomicrobiales</taxon>
        <taxon>Aurantimonadaceae</taxon>
        <taxon>Antarcticirhabdus</taxon>
    </lineage>
</organism>